<dbReference type="PANTHER" id="PTHR47843">
    <property type="entry name" value="BTB DOMAIN-CONTAINING PROTEIN-RELATED"/>
    <property type="match status" value="1"/>
</dbReference>
<feature type="region of interest" description="Disordered" evidence="1">
    <location>
        <begin position="147"/>
        <end position="172"/>
    </location>
</feature>
<evidence type="ECO:0000313" key="3">
    <source>
        <dbReference type="EMBL" id="KAK5143356.1"/>
    </source>
</evidence>
<dbReference type="InterPro" id="IPR011333">
    <property type="entry name" value="SKP1/BTB/POZ_sf"/>
</dbReference>
<reference evidence="3 4" key="1">
    <citation type="submission" date="2023-08" db="EMBL/GenBank/DDBJ databases">
        <title>Black Yeasts Isolated from many extreme environments.</title>
        <authorList>
            <person name="Coleine C."/>
            <person name="Stajich J.E."/>
            <person name="Selbmann L."/>
        </authorList>
    </citation>
    <scope>NUCLEOTIDE SEQUENCE [LARGE SCALE GENOMIC DNA]</scope>
    <source>
        <strain evidence="3 4">CCFEE 5386</strain>
    </source>
</reference>
<sequence length="480" mass="54028">MNNLIREMGSLLREPKFWDLEIQCEGRSYYVHRLIVCSNSPVLARECEAQVQHNTSRFACNERRSSDAQDSGNVVIEQNMLDGLTLERMLLFMYQGDYTVNVLGVDARDEPAATEEPAEARSSPSDEHPPHPALPAEELVSEASKKYVAPHSRPLHTDKKSDPATTALVRTEDSDPAATALVRIEERRTISFESAVAHLQVYAIASMYEVPHLQDLACQKFKEQLEAVRPETFAKIARAVYTHIAIEGDVLSSEVSSVALERMDELMDSSVFVQTLLGDPELQVLAGLLVPAVLKRAKSKEISMEEVELKMSEQQTRLAGLEQDLCSAENRAQDYHTERELAAVAKSSAVERQLKRQLDCAKNENLVLKSNFAGQNKELQRAITEIDGLLQAKESISQTKTSLSISESTVKSLVADRDAWRERYQKRDRALKGIMTTADKWTECRNVSCYEDLNVWLDWDDRTASEDRGLMLRHYGELIA</sequence>
<feature type="domain" description="BTB" evidence="2">
    <location>
        <begin position="18"/>
        <end position="102"/>
    </location>
</feature>
<name>A0ABR0L4K0_9PEZI</name>
<accession>A0ABR0L4K0</accession>
<dbReference type="PANTHER" id="PTHR47843:SF5">
    <property type="entry name" value="BTB_POZ DOMAIN PROTEIN"/>
    <property type="match status" value="1"/>
</dbReference>
<comment type="caution">
    <text evidence="3">The sequence shown here is derived from an EMBL/GenBank/DDBJ whole genome shotgun (WGS) entry which is preliminary data.</text>
</comment>
<evidence type="ECO:0000256" key="1">
    <source>
        <dbReference type="SAM" id="MobiDB-lite"/>
    </source>
</evidence>
<gene>
    <name evidence="3" type="ORF">LTR32_004494</name>
</gene>
<protein>
    <recommendedName>
        <fullName evidence="2">BTB domain-containing protein</fullName>
    </recommendedName>
</protein>
<dbReference type="Pfam" id="PF00651">
    <property type="entry name" value="BTB"/>
    <property type="match status" value="1"/>
</dbReference>
<dbReference type="CDD" id="cd18186">
    <property type="entry name" value="BTB_POZ_ZBTB_KLHL-like"/>
    <property type="match status" value="1"/>
</dbReference>
<feature type="region of interest" description="Disordered" evidence="1">
    <location>
        <begin position="109"/>
        <end position="134"/>
    </location>
</feature>
<dbReference type="PROSITE" id="PS50097">
    <property type="entry name" value="BTB"/>
    <property type="match status" value="1"/>
</dbReference>
<evidence type="ECO:0000259" key="2">
    <source>
        <dbReference type="PROSITE" id="PS50097"/>
    </source>
</evidence>
<dbReference type="Gene3D" id="3.30.710.10">
    <property type="entry name" value="Potassium Channel Kv1.1, Chain A"/>
    <property type="match status" value="1"/>
</dbReference>
<dbReference type="InterPro" id="IPR000210">
    <property type="entry name" value="BTB/POZ_dom"/>
</dbReference>
<proteinExistence type="predicted"/>
<dbReference type="SUPFAM" id="SSF54695">
    <property type="entry name" value="POZ domain"/>
    <property type="match status" value="1"/>
</dbReference>
<dbReference type="EMBL" id="JAVRRR010000323">
    <property type="protein sequence ID" value="KAK5143356.1"/>
    <property type="molecule type" value="Genomic_DNA"/>
</dbReference>
<dbReference type="Proteomes" id="UP001308179">
    <property type="component" value="Unassembled WGS sequence"/>
</dbReference>
<organism evidence="3 4">
    <name type="scientific">Rachicladosporium monterosium</name>
    <dbReference type="NCBI Taxonomy" id="1507873"/>
    <lineage>
        <taxon>Eukaryota</taxon>
        <taxon>Fungi</taxon>
        <taxon>Dikarya</taxon>
        <taxon>Ascomycota</taxon>
        <taxon>Pezizomycotina</taxon>
        <taxon>Dothideomycetes</taxon>
        <taxon>Dothideomycetidae</taxon>
        <taxon>Cladosporiales</taxon>
        <taxon>Cladosporiaceae</taxon>
        <taxon>Rachicladosporium</taxon>
    </lineage>
</organism>
<evidence type="ECO:0000313" key="4">
    <source>
        <dbReference type="Proteomes" id="UP001308179"/>
    </source>
</evidence>
<keyword evidence="4" id="KW-1185">Reference proteome</keyword>